<name>A0A319EM88_ASPSB</name>
<dbReference type="EMBL" id="KZ826339">
    <property type="protein sequence ID" value="PYI07838.1"/>
    <property type="molecule type" value="Genomic_DNA"/>
</dbReference>
<comment type="similarity">
    <text evidence="1">Belongs to the scytalone dehydratase family.</text>
</comment>
<keyword evidence="2" id="KW-0456">Lyase</keyword>
<dbReference type="InterPro" id="IPR032710">
    <property type="entry name" value="NTF2-like_dom_sf"/>
</dbReference>
<sequence length="152" mass="16865">MSQSPPLQCQNTLFDWAESIDSKSWSQLHSLFAAKISVDYGSLGGVDNNNLSTPEAFVASCANPDKLGNPEISTQHLIGACRWEEVSEKKWSVSFQIRVAHWRSREGGEVLNVNGYGLNTMEFELFEEGWKIVSIKIRGRMMEGDIAALLGA</sequence>
<evidence type="ECO:0000313" key="4">
    <source>
        <dbReference type="EMBL" id="PYI07838.1"/>
    </source>
</evidence>
<evidence type="ECO:0000256" key="2">
    <source>
        <dbReference type="ARBA" id="ARBA00023239"/>
    </source>
</evidence>
<proteinExistence type="inferred from homology"/>
<dbReference type="Proteomes" id="UP000248423">
    <property type="component" value="Unassembled WGS sequence"/>
</dbReference>
<dbReference type="VEuPathDB" id="FungiDB:BO78DRAFT_396181"/>
<reference evidence="4 5" key="1">
    <citation type="submission" date="2018-02" db="EMBL/GenBank/DDBJ databases">
        <title>The genomes of Aspergillus section Nigri reveals drivers in fungal speciation.</title>
        <authorList>
            <consortium name="DOE Joint Genome Institute"/>
            <person name="Vesth T.C."/>
            <person name="Nybo J."/>
            <person name="Theobald S."/>
            <person name="Brandl J."/>
            <person name="Frisvad J.C."/>
            <person name="Nielsen K.F."/>
            <person name="Lyhne E.K."/>
            <person name="Kogle M.E."/>
            <person name="Kuo A."/>
            <person name="Riley R."/>
            <person name="Clum A."/>
            <person name="Nolan M."/>
            <person name="Lipzen A."/>
            <person name="Salamov A."/>
            <person name="Henrissat B."/>
            <person name="Wiebenga A."/>
            <person name="De vries R.P."/>
            <person name="Grigoriev I.V."/>
            <person name="Mortensen U.H."/>
            <person name="Andersen M.R."/>
            <person name="Baker S.E."/>
        </authorList>
    </citation>
    <scope>NUCLEOTIDE SEQUENCE [LARGE SCALE GENOMIC DNA]</scope>
    <source>
        <strain evidence="4 5">CBS 121057</strain>
    </source>
</reference>
<dbReference type="AlphaFoldDB" id="A0A319EM88"/>
<evidence type="ECO:0000259" key="3">
    <source>
        <dbReference type="Pfam" id="PF02982"/>
    </source>
</evidence>
<dbReference type="SUPFAM" id="SSF54427">
    <property type="entry name" value="NTF2-like"/>
    <property type="match status" value="1"/>
</dbReference>
<feature type="domain" description="Scytalone dehydratase-like" evidence="3">
    <location>
        <begin position="8"/>
        <end position="143"/>
    </location>
</feature>
<evidence type="ECO:0000313" key="5">
    <source>
        <dbReference type="Proteomes" id="UP000248423"/>
    </source>
</evidence>
<gene>
    <name evidence="4" type="ORF">BO78DRAFT_396181</name>
</gene>
<evidence type="ECO:0000256" key="1">
    <source>
        <dbReference type="ARBA" id="ARBA00008584"/>
    </source>
</evidence>
<dbReference type="InterPro" id="IPR049884">
    <property type="entry name" value="Scytalone_dh"/>
</dbReference>
<dbReference type="OrthoDB" id="5281072at2759"/>
<dbReference type="Pfam" id="PF02982">
    <property type="entry name" value="Scytalone_dh"/>
    <property type="match status" value="1"/>
</dbReference>
<dbReference type="STRING" id="1448318.A0A319EM88"/>
<dbReference type="Gene3D" id="3.10.450.50">
    <property type="match status" value="1"/>
</dbReference>
<protein>
    <submittedName>
        <fullName evidence="4">Scytalone dehydratase</fullName>
    </submittedName>
</protein>
<organism evidence="4 5">
    <name type="scientific">Aspergillus sclerotiicarbonarius (strain CBS 121057 / IBT 28362)</name>
    <dbReference type="NCBI Taxonomy" id="1448318"/>
    <lineage>
        <taxon>Eukaryota</taxon>
        <taxon>Fungi</taxon>
        <taxon>Dikarya</taxon>
        <taxon>Ascomycota</taxon>
        <taxon>Pezizomycotina</taxon>
        <taxon>Eurotiomycetes</taxon>
        <taxon>Eurotiomycetidae</taxon>
        <taxon>Eurotiales</taxon>
        <taxon>Aspergillaceae</taxon>
        <taxon>Aspergillus</taxon>
        <taxon>Aspergillus subgen. Circumdati</taxon>
    </lineage>
</organism>
<keyword evidence="5" id="KW-1185">Reference proteome</keyword>
<accession>A0A319EM88</accession>
<dbReference type="GO" id="GO:0016829">
    <property type="term" value="F:lyase activity"/>
    <property type="evidence" value="ECO:0007669"/>
    <property type="project" value="UniProtKB-KW"/>
</dbReference>